<protein>
    <submittedName>
        <fullName evidence="1">Uncharacterized protein</fullName>
    </submittedName>
</protein>
<sequence length="119" mass="12399">MLRPNVMRAVLCGATMTAMAAFGTDAASAVGTDSLACHADGYVCMTVVDEYLPETMGVVEGQDFAFDAPTTVTSMSNDTTVTYCVDAEYDFSLPPGKSIEVTHSVNKLTVLAAGASCLI</sequence>
<name>A0ACD5A7W8_9ACTN</name>
<gene>
    <name evidence="1" type="ORF">V2W30_08150</name>
</gene>
<evidence type="ECO:0000313" key="2">
    <source>
        <dbReference type="Proteomes" id="UP001432251"/>
    </source>
</evidence>
<dbReference type="EMBL" id="CP146022">
    <property type="protein sequence ID" value="WWQ63320.1"/>
    <property type="molecule type" value="Genomic_DNA"/>
</dbReference>
<proteinExistence type="predicted"/>
<keyword evidence="2" id="KW-1185">Reference proteome</keyword>
<accession>A0ACD5A7W8</accession>
<evidence type="ECO:0000313" key="1">
    <source>
        <dbReference type="EMBL" id="WWQ63320.1"/>
    </source>
</evidence>
<reference evidence="1" key="1">
    <citation type="journal article" date="2025" name="Int. J. Syst. Evol. Microbiol.">
        <title>Streptomyces citrinus sp. nov., with yellow diffusible pigment.</title>
        <authorList>
            <person name="He Y."/>
            <person name="Yang E."/>
            <person name="Xu J."/>
            <person name="Sun Y."/>
            <person name="Sun L."/>
        </authorList>
    </citation>
    <scope>NUCLEOTIDE SEQUENCE</scope>
    <source>
        <strain evidence="1">Q6</strain>
    </source>
</reference>
<dbReference type="Proteomes" id="UP001432251">
    <property type="component" value="Chromosome"/>
</dbReference>
<organism evidence="1 2">
    <name type="scientific">Streptomyces citrinus</name>
    <dbReference type="NCBI Taxonomy" id="3118173"/>
    <lineage>
        <taxon>Bacteria</taxon>
        <taxon>Bacillati</taxon>
        <taxon>Actinomycetota</taxon>
        <taxon>Actinomycetes</taxon>
        <taxon>Kitasatosporales</taxon>
        <taxon>Streptomycetaceae</taxon>
        <taxon>Streptomyces</taxon>
    </lineage>
</organism>